<reference evidence="5 6" key="1">
    <citation type="submission" date="2016-10" db="EMBL/GenBank/DDBJ databases">
        <authorList>
            <person name="de Groot N.N."/>
        </authorList>
    </citation>
    <scope>NUCLEOTIDE SEQUENCE [LARGE SCALE GENOMIC DNA]</scope>
    <source>
        <strain evidence="5 6">ATCC 35958</strain>
    </source>
</reference>
<evidence type="ECO:0000256" key="1">
    <source>
        <dbReference type="ARBA" id="ARBA00022679"/>
    </source>
</evidence>
<dbReference type="Proteomes" id="UP000199766">
    <property type="component" value="Unassembled WGS sequence"/>
</dbReference>
<feature type="signal peptide" evidence="2">
    <location>
        <begin position="1"/>
        <end position="18"/>
    </location>
</feature>
<evidence type="ECO:0000256" key="2">
    <source>
        <dbReference type="SAM" id="SignalP"/>
    </source>
</evidence>
<evidence type="ECO:0000313" key="6">
    <source>
        <dbReference type="Proteomes" id="UP000199766"/>
    </source>
</evidence>
<evidence type="ECO:0000259" key="3">
    <source>
        <dbReference type="Pfam" id="PF00534"/>
    </source>
</evidence>
<dbReference type="Pfam" id="PF12000">
    <property type="entry name" value="Glyco_trans_4_3"/>
    <property type="match status" value="1"/>
</dbReference>
<dbReference type="GO" id="GO:0016757">
    <property type="term" value="F:glycosyltransferase activity"/>
    <property type="evidence" value="ECO:0007669"/>
    <property type="project" value="InterPro"/>
</dbReference>
<keyword evidence="2" id="KW-0732">Signal</keyword>
<keyword evidence="6" id="KW-1185">Reference proteome</keyword>
<organism evidence="5 6">
    <name type="scientific">Giesbergeria anulus</name>
    <dbReference type="NCBI Taxonomy" id="180197"/>
    <lineage>
        <taxon>Bacteria</taxon>
        <taxon>Pseudomonadati</taxon>
        <taxon>Pseudomonadota</taxon>
        <taxon>Betaproteobacteria</taxon>
        <taxon>Burkholderiales</taxon>
        <taxon>Comamonadaceae</taxon>
        <taxon>Giesbergeria</taxon>
    </lineage>
</organism>
<sequence length="450" mass="48488">MKILFVHPYFPGPFAALAATLAADAAHTVLALVAAQAEPPAPWQGVTLVACPPPRASVEGLHPWLQEAERQTLRGEAACHAALQLQAQGFTPDVIVAHPGWGDSLFLKEVWPQARLGLYAELFYQPGSIAAGFDPEFPAPGLLAGAALRLKNLPHCLHWQEAQAVISPTQWQADTFPPALRQRITVIRDGIDTAAIAPHPNISITLNDCLVLTRAHEVVTFASRTLEPCRGFHVLMRSLPPLLRLRPQAHVVIVGGTEGGYGPRPDSGQNWRELLVQELQPQMDAAEWARVHFVGQVPHASLIGLLQASSVHIYLSYPFVLGRSLLEAMSVGCAVVGSNTAPVREVLQHGETGLLVDFFDASALAATVAQLLADAPTRQRLGVQARQWVQAHGDGQTVTLPQQQQWLQALAGADAVAQKPAPLPAQSSAPEMVQLRQSLAEVRALLDEEL</sequence>
<evidence type="ECO:0000259" key="4">
    <source>
        <dbReference type="Pfam" id="PF12000"/>
    </source>
</evidence>
<gene>
    <name evidence="5" type="ORF">SAMN02982919_01420</name>
</gene>
<dbReference type="Gene3D" id="3.40.50.2000">
    <property type="entry name" value="Glycogen Phosphorylase B"/>
    <property type="match status" value="2"/>
</dbReference>
<dbReference type="PANTHER" id="PTHR46401:SF2">
    <property type="entry name" value="GLYCOSYLTRANSFERASE WBBK-RELATED"/>
    <property type="match status" value="1"/>
</dbReference>
<dbReference type="PANTHER" id="PTHR46401">
    <property type="entry name" value="GLYCOSYLTRANSFERASE WBBK-RELATED"/>
    <property type="match status" value="1"/>
</dbReference>
<dbReference type="EMBL" id="FOGD01000003">
    <property type="protein sequence ID" value="SEQ93085.1"/>
    <property type="molecule type" value="Genomic_DNA"/>
</dbReference>
<dbReference type="STRING" id="180197.SAMN02982919_01420"/>
<name>A0A1H9K2M3_9BURK</name>
<dbReference type="InterPro" id="IPR001296">
    <property type="entry name" value="Glyco_trans_1"/>
</dbReference>
<dbReference type="Pfam" id="PF00534">
    <property type="entry name" value="Glycos_transf_1"/>
    <property type="match status" value="1"/>
</dbReference>
<dbReference type="InterPro" id="IPR022623">
    <property type="entry name" value="Glyco_trans_4"/>
</dbReference>
<dbReference type="SUPFAM" id="SSF53756">
    <property type="entry name" value="UDP-Glycosyltransferase/glycogen phosphorylase"/>
    <property type="match status" value="1"/>
</dbReference>
<proteinExistence type="predicted"/>
<feature type="domain" description="Glycosyl transferase family 1" evidence="3">
    <location>
        <begin position="220"/>
        <end position="388"/>
    </location>
</feature>
<accession>A0A1H9K2M3</accession>
<keyword evidence="1 5" id="KW-0808">Transferase</keyword>
<dbReference type="GO" id="GO:0009103">
    <property type="term" value="P:lipopolysaccharide biosynthetic process"/>
    <property type="evidence" value="ECO:0007669"/>
    <property type="project" value="TreeGrafter"/>
</dbReference>
<feature type="domain" description="Glycosyl transferase family 4" evidence="4">
    <location>
        <begin position="27"/>
        <end position="195"/>
    </location>
</feature>
<protein>
    <submittedName>
        <fullName evidence="5">Glycosyltransferase involved in cell wall bisynthesis</fullName>
    </submittedName>
</protein>
<feature type="chain" id="PRO_5011599976" evidence="2">
    <location>
        <begin position="19"/>
        <end position="450"/>
    </location>
</feature>
<evidence type="ECO:0000313" key="5">
    <source>
        <dbReference type="EMBL" id="SEQ93085.1"/>
    </source>
</evidence>
<dbReference type="OrthoDB" id="5416057at2"/>
<dbReference type="RefSeq" id="WP_091455047.1">
    <property type="nucleotide sequence ID" value="NZ_FOGD01000003.1"/>
</dbReference>
<dbReference type="AlphaFoldDB" id="A0A1H9K2M3"/>